<keyword evidence="3" id="KW-1185">Reference proteome</keyword>
<name>A0A239E075_9ACTN</name>
<evidence type="ECO:0000313" key="3">
    <source>
        <dbReference type="Proteomes" id="UP000198373"/>
    </source>
</evidence>
<evidence type="ECO:0000313" key="2">
    <source>
        <dbReference type="EMBL" id="SNS37919.1"/>
    </source>
</evidence>
<dbReference type="AlphaFoldDB" id="A0A239E075"/>
<feature type="region of interest" description="Disordered" evidence="1">
    <location>
        <begin position="16"/>
        <end position="49"/>
    </location>
</feature>
<protein>
    <submittedName>
        <fullName evidence="2">Uncharacterized protein</fullName>
    </submittedName>
</protein>
<evidence type="ECO:0000256" key="1">
    <source>
        <dbReference type="SAM" id="MobiDB-lite"/>
    </source>
</evidence>
<sequence>MIVDWSGRHATCVAPTSRVPVAQDEETSMSGSLPHADLRDRAQVQEAVA</sequence>
<reference evidence="3" key="1">
    <citation type="submission" date="2017-06" db="EMBL/GenBank/DDBJ databases">
        <authorList>
            <person name="Varghese N."/>
            <person name="Submissions S."/>
        </authorList>
    </citation>
    <scope>NUCLEOTIDE SEQUENCE [LARGE SCALE GENOMIC DNA]</scope>
    <source>
        <strain evidence="3">DSM 46839</strain>
    </source>
</reference>
<dbReference type="EMBL" id="FZOO01000003">
    <property type="protein sequence ID" value="SNS37919.1"/>
    <property type="molecule type" value="Genomic_DNA"/>
</dbReference>
<accession>A0A239E075</accession>
<gene>
    <name evidence="2" type="ORF">SAMN06893096_103455</name>
</gene>
<organism evidence="2 3">
    <name type="scientific">Geodermatophilus pulveris</name>
    <dbReference type="NCBI Taxonomy" id="1564159"/>
    <lineage>
        <taxon>Bacteria</taxon>
        <taxon>Bacillati</taxon>
        <taxon>Actinomycetota</taxon>
        <taxon>Actinomycetes</taxon>
        <taxon>Geodermatophilales</taxon>
        <taxon>Geodermatophilaceae</taxon>
        <taxon>Geodermatophilus</taxon>
    </lineage>
</organism>
<dbReference type="Proteomes" id="UP000198373">
    <property type="component" value="Unassembled WGS sequence"/>
</dbReference>
<proteinExistence type="predicted"/>